<evidence type="ECO:0000256" key="2">
    <source>
        <dbReference type="ARBA" id="ARBA00007928"/>
    </source>
</evidence>
<keyword evidence="3" id="KW-1003">Cell membrane</keyword>
<dbReference type="PIRSF" id="PIRSF006324">
    <property type="entry name" value="LeuE"/>
    <property type="match status" value="1"/>
</dbReference>
<protein>
    <submittedName>
        <fullName evidence="8">LysE family translocator</fullName>
    </submittedName>
</protein>
<evidence type="ECO:0000256" key="4">
    <source>
        <dbReference type="ARBA" id="ARBA00022692"/>
    </source>
</evidence>
<comment type="subcellular location">
    <subcellularLocation>
        <location evidence="1">Cell membrane</location>
        <topology evidence="1">Multi-pass membrane protein</topology>
    </subcellularLocation>
</comment>
<evidence type="ECO:0000313" key="8">
    <source>
        <dbReference type="EMBL" id="MFC3183075.1"/>
    </source>
</evidence>
<keyword evidence="6 7" id="KW-0472">Membrane</keyword>
<accession>A0ABV7J660</accession>
<dbReference type="Proteomes" id="UP001595547">
    <property type="component" value="Unassembled WGS sequence"/>
</dbReference>
<dbReference type="Pfam" id="PF01810">
    <property type="entry name" value="LysE"/>
    <property type="match status" value="1"/>
</dbReference>
<dbReference type="InterPro" id="IPR001123">
    <property type="entry name" value="LeuE-type"/>
</dbReference>
<evidence type="ECO:0000256" key="6">
    <source>
        <dbReference type="ARBA" id="ARBA00023136"/>
    </source>
</evidence>
<evidence type="ECO:0000313" key="9">
    <source>
        <dbReference type="Proteomes" id="UP001595547"/>
    </source>
</evidence>
<gene>
    <name evidence="8" type="ORF">ACFOGH_18900</name>
</gene>
<feature type="transmembrane region" description="Helical" evidence="7">
    <location>
        <begin position="188"/>
        <end position="206"/>
    </location>
</feature>
<feature type="transmembrane region" description="Helical" evidence="7">
    <location>
        <begin position="153"/>
        <end position="176"/>
    </location>
</feature>
<feature type="transmembrane region" description="Helical" evidence="7">
    <location>
        <begin position="45"/>
        <end position="71"/>
    </location>
</feature>
<keyword evidence="5 7" id="KW-1133">Transmembrane helix</keyword>
<evidence type="ECO:0000256" key="7">
    <source>
        <dbReference type="SAM" id="Phobius"/>
    </source>
</evidence>
<reference evidence="9" key="1">
    <citation type="journal article" date="2019" name="Int. J. Syst. Evol. Microbiol.">
        <title>The Global Catalogue of Microorganisms (GCM) 10K type strain sequencing project: providing services to taxonomists for standard genome sequencing and annotation.</title>
        <authorList>
            <consortium name="The Broad Institute Genomics Platform"/>
            <consortium name="The Broad Institute Genome Sequencing Center for Infectious Disease"/>
            <person name="Wu L."/>
            <person name="Ma J."/>
        </authorList>
    </citation>
    <scope>NUCLEOTIDE SEQUENCE [LARGE SCALE GENOMIC DNA]</scope>
    <source>
        <strain evidence="9">KCTC 52039</strain>
    </source>
</reference>
<evidence type="ECO:0000256" key="1">
    <source>
        <dbReference type="ARBA" id="ARBA00004651"/>
    </source>
</evidence>
<organism evidence="8 9">
    <name type="scientific">Cypionkella sinensis</name>
    <dbReference type="NCBI Taxonomy" id="1756043"/>
    <lineage>
        <taxon>Bacteria</taxon>
        <taxon>Pseudomonadati</taxon>
        <taxon>Pseudomonadota</taxon>
        <taxon>Alphaproteobacteria</taxon>
        <taxon>Rhodobacterales</taxon>
        <taxon>Paracoccaceae</taxon>
        <taxon>Cypionkella</taxon>
    </lineage>
</organism>
<proteinExistence type="inferred from homology"/>
<feature type="transmembrane region" description="Helical" evidence="7">
    <location>
        <begin position="12"/>
        <end position="33"/>
    </location>
</feature>
<evidence type="ECO:0000256" key="5">
    <source>
        <dbReference type="ARBA" id="ARBA00022989"/>
    </source>
</evidence>
<name>A0ABV7J660_9RHOB</name>
<dbReference type="PANTHER" id="PTHR30086">
    <property type="entry name" value="ARGININE EXPORTER PROTEIN ARGO"/>
    <property type="match status" value="1"/>
</dbReference>
<keyword evidence="4 7" id="KW-0812">Transmembrane</keyword>
<dbReference type="PANTHER" id="PTHR30086:SF14">
    <property type="entry name" value="HOMOSERINE_HOMOSERINE LACTONE EFFLUX PROTEIN"/>
    <property type="match status" value="1"/>
</dbReference>
<keyword evidence="9" id="KW-1185">Reference proteome</keyword>
<evidence type="ECO:0000256" key="3">
    <source>
        <dbReference type="ARBA" id="ARBA00022475"/>
    </source>
</evidence>
<sequence>MWDILDGIGLHNLLAFIGGGLIVNLTPGQDVFFATASGIQGGPRAGVMAGLGVGLGALWHVALSALGLSALIAANPAALSGIKYAGAAYLLYIAWKSWRDSGTFTPGKGQRSGWAALRKGAFTNMLNPKPILFMLAFLPQFVNPTLGPVWPQILLLGTIFGITGTVITVGYGYLAGRAGHAIGARMGLLNKIAALVFAGLAARLITE</sequence>
<feature type="transmembrane region" description="Helical" evidence="7">
    <location>
        <begin position="77"/>
        <end position="95"/>
    </location>
</feature>
<comment type="caution">
    <text evidence="8">The sequence shown here is derived from an EMBL/GenBank/DDBJ whole genome shotgun (WGS) entry which is preliminary data.</text>
</comment>
<comment type="similarity">
    <text evidence="2">Belongs to the Rht family.</text>
</comment>
<dbReference type="RefSeq" id="WP_380074730.1">
    <property type="nucleotide sequence ID" value="NZ_JBHRTO010000002.1"/>
</dbReference>
<dbReference type="EMBL" id="JBHRTO010000002">
    <property type="protein sequence ID" value="MFC3183075.1"/>
    <property type="molecule type" value="Genomic_DNA"/>
</dbReference>